<dbReference type="Proteomes" id="UP000323956">
    <property type="component" value="Unassembled WGS sequence"/>
</dbReference>
<sequence length="222" mass="23113">MRLGAGTGLGGAAGRAAAVLAGPPPRRGWPRPAGAAPVPQPATGRSAVGHLAVGHLAAPAIGHPAAGRPAGRPGPAGPGTAAARRLAPDWTPGLARRLALRRCGRQRRPGRPAPGPRCRARPRPAASGGRPCRRPGSRGCSRAAALSLVYLRPLLLHIATPTHQCRMSNVRDRTGQDSMAQSRRTGCAANRPARQFKFVASIQEIESRPMRLALGPPRRLRG</sequence>
<feature type="compositionally biased region" description="Basic residues" evidence="1">
    <location>
        <begin position="98"/>
        <end position="110"/>
    </location>
</feature>
<gene>
    <name evidence="2" type="ORF">SAMN05421641_13623</name>
</gene>
<evidence type="ECO:0000313" key="3">
    <source>
        <dbReference type="Proteomes" id="UP000323956"/>
    </source>
</evidence>
<reference evidence="2 3" key="1">
    <citation type="submission" date="2017-01" db="EMBL/GenBank/DDBJ databases">
        <authorList>
            <person name="Varghese N."/>
            <person name="Submissions S."/>
        </authorList>
    </citation>
    <scope>NUCLEOTIDE SEQUENCE [LARGE SCALE GENOMIC DNA]</scope>
    <source>
        <strain evidence="2 3">ATCC 700171</strain>
    </source>
</reference>
<evidence type="ECO:0000313" key="2">
    <source>
        <dbReference type="EMBL" id="SIR28213.1"/>
    </source>
</evidence>
<dbReference type="EMBL" id="FTMK01000036">
    <property type="protein sequence ID" value="SIR28213.1"/>
    <property type="molecule type" value="Genomic_DNA"/>
</dbReference>
<feature type="region of interest" description="Disordered" evidence="1">
    <location>
        <begin position="62"/>
        <end position="138"/>
    </location>
</feature>
<dbReference type="AlphaFoldDB" id="A0A1N6ZMU1"/>
<accession>A0A1N6ZMU1</accession>
<organism evidence="2 3">
    <name type="scientific">Paracoccus thiocyanatus</name>
    <dbReference type="NCBI Taxonomy" id="34006"/>
    <lineage>
        <taxon>Bacteria</taxon>
        <taxon>Pseudomonadati</taxon>
        <taxon>Pseudomonadota</taxon>
        <taxon>Alphaproteobacteria</taxon>
        <taxon>Rhodobacterales</taxon>
        <taxon>Paracoccaceae</taxon>
        <taxon>Paracoccus</taxon>
    </lineage>
</organism>
<evidence type="ECO:0000256" key="1">
    <source>
        <dbReference type="SAM" id="MobiDB-lite"/>
    </source>
</evidence>
<feature type="compositionally biased region" description="Low complexity" evidence="1">
    <location>
        <begin position="62"/>
        <end position="85"/>
    </location>
</feature>
<protein>
    <submittedName>
        <fullName evidence="2">Uncharacterized protein</fullName>
    </submittedName>
</protein>
<name>A0A1N6ZMU1_9RHOB</name>
<feature type="region of interest" description="Disordered" evidence="1">
    <location>
        <begin position="1"/>
        <end position="45"/>
    </location>
</feature>
<feature type="region of interest" description="Disordered" evidence="1">
    <location>
        <begin position="167"/>
        <end position="188"/>
    </location>
</feature>
<feature type="compositionally biased region" description="Gly residues" evidence="1">
    <location>
        <begin position="1"/>
        <end position="13"/>
    </location>
</feature>
<proteinExistence type="predicted"/>